<proteinExistence type="predicted"/>
<dbReference type="AlphaFoldDB" id="A0A417ZA99"/>
<feature type="transmembrane region" description="Helical" evidence="1">
    <location>
        <begin position="12"/>
        <end position="33"/>
    </location>
</feature>
<comment type="caution">
    <text evidence="3">The sequence shown here is derived from an EMBL/GenBank/DDBJ whole genome shotgun (WGS) entry which is preliminary data.</text>
</comment>
<feature type="transmembrane region" description="Helical" evidence="1">
    <location>
        <begin position="265"/>
        <end position="281"/>
    </location>
</feature>
<dbReference type="GO" id="GO:0009103">
    <property type="term" value="P:lipopolysaccharide biosynthetic process"/>
    <property type="evidence" value="ECO:0007669"/>
    <property type="project" value="TreeGrafter"/>
</dbReference>
<dbReference type="PANTHER" id="PTHR23028:SF53">
    <property type="entry name" value="ACYL_TRANSF_3 DOMAIN-CONTAINING PROTEIN"/>
    <property type="match status" value="1"/>
</dbReference>
<feature type="transmembrane region" description="Helical" evidence="1">
    <location>
        <begin position="136"/>
        <end position="156"/>
    </location>
</feature>
<feature type="transmembrane region" description="Helical" evidence="1">
    <location>
        <begin position="293"/>
        <end position="317"/>
    </location>
</feature>
<protein>
    <submittedName>
        <fullName evidence="3">Acyltransferase</fullName>
    </submittedName>
</protein>
<evidence type="ECO:0000256" key="1">
    <source>
        <dbReference type="SAM" id="Phobius"/>
    </source>
</evidence>
<dbReference type="PANTHER" id="PTHR23028">
    <property type="entry name" value="ACETYLTRANSFERASE"/>
    <property type="match status" value="1"/>
</dbReference>
<organism evidence="3 4">
    <name type="scientific">Dermacoccus abyssi</name>
    <dbReference type="NCBI Taxonomy" id="322596"/>
    <lineage>
        <taxon>Bacteria</taxon>
        <taxon>Bacillati</taxon>
        <taxon>Actinomycetota</taxon>
        <taxon>Actinomycetes</taxon>
        <taxon>Micrococcales</taxon>
        <taxon>Dermacoccaceae</taxon>
        <taxon>Dermacoccus</taxon>
    </lineage>
</organism>
<gene>
    <name evidence="3" type="ORF">D1832_02460</name>
</gene>
<dbReference type="GO" id="GO:0016747">
    <property type="term" value="F:acyltransferase activity, transferring groups other than amino-acyl groups"/>
    <property type="evidence" value="ECO:0007669"/>
    <property type="project" value="InterPro"/>
</dbReference>
<dbReference type="InterPro" id="IPR002656">
    <property type="entry name" value="Acyl_transf_3_dom"/>
</dbReference>
<evidence type="ECO:0000259" key="2">
    <source>
        <dbReference type="Pfam" id="PF01757"/>
    </source>
</evidence>
<dbReference type="InterPro" id="IPR050879">
    <property type="entry name" value="Acyltransferase_3"/>
</dbReference>
<feature type="transmembrane region" description="Helical" evidence="1">
    <location>
        <begin position="91"/>
        <end position="116"/>
    </location>
</feature>
<dbReference type="Proteomes" id="UP000285376">
    <property type="component" value="Unassembled WGS sequence"/>
</dbReference>
<feature type="transmembrane region" description="Helical" evidence="1">
    <location>
        <begin position="192"/>
        <end position="214"/>
    </location>
</feature>
<sequence length="367" mass="39354">MVSAREIDMRRIPAIGPLRAVAALLVLLSHVAFWTGAANVDGAGRLLARGDSGVAVFFAISAFLLTRGYCAGRATPPDYARRRVARIMPAYWLALVAVLGAAVMIDGTVGSLRQVLTHVFLLQGFTHESYRAFTQTWSLTTEVTFYVLVPVIGAWLLRRRAAGRTVPVVLVLVAAFGVLVQAFASSQGSPTWGWLGTSALGHAAWFCVGIGWAWMLEQRPGIASRLTAGHALLVAVLAYLVAATPLGGPIGLETPTVLAAAAKEILYGIVAGALLVAATNAPREVQRRSSTGLALASGETSYGVFLWHLVVLQVLFASLGLRIFHAPFVLVLTVTLVVTWFLADASRRFVERPAIRWGHRGAPRRTR</sequence>
<accession>A0A417ZA99</accession>
<keyword evidence="1" id="KW-0472">Membrane</keyword>
<evidence type="ECO:0000313" key="3">
    <source>
        <dbReference type="EMBL" id="RHW47579.1"/>
    </source>
</evidence>
<keyword evidence="3" id="KW-0012">Acyltransferase</keyword>
<keyword evidence="1" id="KW-1133">Transmembrane helix</keyword>
<feature type="transmembrane region" description="Helical" evidence="1">
    <location>
        <begin position="226"/>
        <end position="245"/>
    </location>
</feature>
<evidence type="ECO:0000313" key="4">
    <source>
        <dbReference type="Proteomes" id="UP000285376"/>
    </source>
</evidence>
<keyword evidence="1" id="KW-0812">Transmembrane</keyword>
<feature type="domain" description="Acyltransferase 3" evidence="2">
    <location>
        <begin position="18"/>
        <end position="343"/>
    </location>
</feature>
<feature type="transmembrane region" description="Helical" evidence="1">
    <location>
        <begin position="53"/>
        <end position="70"/>
    </location>
</feature>
<name>A0A417ZA99_9MICO</name>
<feature type="transmembrane region" description="Helical" evidence="1">
    <location>
        <begin position="323"/>
        <end position="343"/>
    </location>
</feature>
<dbReference type="Pfam" id="PF01757">
    <property type="entry name" value="Acyl_transf_3"/>
    <property type="match status" value="1"/>
</dbReference>
<reference evidence="3 4" key="1">
    <citation type="submission" date="2018-08" db="EMBL/GenBank/DDBJ databases">
        <title>Whole genome sequence analysis of Dermacoccus abyssi bacteria isolated from Deep Mariana trench Micromonospora spp reveals genes involved in the environmental adaptation and production of secondary metabolites.</title>
        <authorList>
            <person name="Abdel-Mageed W.M."/>
            <person name="Lehri B."/>
            <person name="Nouioui I."/>
            <person name="Goodfellow I."/>
            <person name="Jaspars M."/>
            <person name="Karlyshev A."/>
        </authorList>
    </citation>
    <scope>NUCLEOTIDE SEQUENCE [LARGE SCALE GENOMIC DNA]</scope>
    <source>
        <strain evidence="3 4">MT1.1</strain>
    </source>
</reference>
<dbReference type="EMBL" id="QWLM01000002">
    <property type="protein sequence ID" value="RHW47579.1"/>
    <property type="molecule type" value="Genomic_DNA"/>
</dbReference>
<feature type="transmembrane region" description="Helical" evidence="1">
    <location>
        <begin position="168"/>
        <end position="186"/>
    </location>
</feature>
<keyword evidence="3" id="KW-0808">Transferase</keyword>
<dbReference type="GO" id="GO:0016020">
    <property type="term" value="C:membrane"/>
    <property type="evidence" value="ECO:0007669"/>
    <property type="project" value="TreeGrafter"/>
</dbReference>